<evidence type="ECO:0000259" key="4">
    <source>
        <dbReference type="PROSITE" id="PS51733"/>
    </source>
</evidence>
<dbReference type="Proteomes" id="UP000237846">
    <property type="component" value="Unassembled WGS sequence"/>
</dbReference>
<dbReference type="OrthoDB" id="9807064at2"/>
<dbReference type="PANTHER" id="PTHR12835:SF5">
    <property type="entry name" value="BIOTIN--PROTEIN LIGASE"/>
    <property type="match status" value="1"/>
</dbReference>
<organism evidence="5 6">
    <name type="scientific">Allonocardiopsis opalescens</name>
    <dbReference type="NCBI Taxonomy" id="1144618"/>
    <lineage>
        <taxon>Bacteria</taxon>
        <taxon>Bacillati</taxon>
        <taxon>Actinomycetota</taxon>
        <taxon>Actinomycetes</taxon>
        <taxon>Streptosporangiales</taxon>
        <taxon>Allonocardiopsis</taxon>
    </lineage>
</organism>
<evidence type="ECO:0000313" key="5">
    <source>
        <dbReference type="EMBL" id="PRY01434.1"/>
    </source>
</evidence>
<dbReference type="Pfam" id="PF02237">
    <property type="entry name" value="BPL_C"/>
    <property type="match status" value="1"/>
</dbReference>
<dbReference type="InterPro" id="IPR045864">
    <property type="entry name" value="aa-tRNA-synth_II/BPL/LPL"/>
</dbReference>
<keyword evidence="6" id="KW-1185">Reference proteome</keyword>
<dbReference type="GO" id="GO:0004077">
    <property type="term" value="F:biotin--[biotin carboxyl-carrier protein] ligase activity"/>
    <property type="evidence" value="ECO:0007669"/>
    <property type="project" value="UniProtKB-EC"/>
</dbReference>
<dbReference type="Gene3D" id="2.30.30.100">
    <property type="match status" value="1"/>
</dbReference>
<dbReference type="PROSITE" id="PS51733">
    <property type="entry name" value="BPL_LPL_CATALYTIC"/>
    <property type="match status" value="1"/>
</dbReference>
<dbReference type="InterPro" id="IPR003142">
    <property type="entry name" value="BPL_C"/>
</dbReference>
<evidence type="ECO:0000313" key="6">
    <source>
        <dbReference type="Proteomes" id="UP000237846"/>
    </source>
</evidence>
<reference evidence="5 6" key="1">
    <citation type="submission" date="2018-03" db="EMBL/GenBank/DDBJ databases">
        <title>Genomic Encyclopedia of Archaeal and Bacterial Type Strains, Phase II (KMG-II): from individual species to whole genera.</title>
        <authorList>
            <person name="Goeker M."/>
        </authorList>
    </citation>
    <scope>NUCLEOTIDE SEQUENCE [LARGE SCALE GENOMIC DNA]</scope>
    <source>
        <strain evidence="5 6">DSM 45601</strain>
    </source>
</reference>
<dbReference type="Gene3D" id="3.30.930.10">
    <property type="entry name" value="Bira Bifunctional Protein, Domain 2"/>
    <property type="match status" value="1"/>
</dbReference>
<dbReference type="PANTHER" id="PTHR12835">
    <property type="entry name" value="BIOTIN PROTEIN LIGASE"/>
    <property type="match status" value="1"/>
</dbReference>
<name>A0A2T0QBV2_9ACTN</name>
<dbReference type="CDD" id="cd16442">
    <property type="entry name" value="BPL"/>
    <property type="match status" value="1"/>
</dbReference>
<dbReference type="EMBL" id="PVZC01000001">
    <property type="protein sequence ID" value="PRY01434.1"/>
    <property type="molecule type" value="Genomic_DNA"/>
</dbReference>
<dbReference type="Pfam" id="PF03099">
    <property type="entry name" value="BPL_LplA_LipB"/>
    <property type="match status" value="1"/>
</dbReference>
<dbReference type="InterPro" id="IPR004143">
    <property type="entry name" value="BPL_LPL_catalytic"/>
</dbReference>
<feature type="domain" description="BPL/LPL catalytic" evidence="4">
    <location>
        <begin position="22"/>
        <end position="201"/>
    </location>
</feature>
<dbReference type="SUPFAM" id="SSF55681">
    <property type="entry name" value="Class II aaRS and biotin synthetases"/>
    <property type="match status" value="1"/>
</dbReference>
<proteinExistence type="predicted"/>
<evidence type="ECO:0000256" key="1">
    <source>
        <dbReference type="ARBA" id="ARBA00022598"/>
    </source>
</evidence>
<dbReference type="InterPro" id="IPR004408">
    <property type="entry name" value="Biotin_CoA_COase_ligase"/>
</dbReference>
<accession>A0A2T0QBV2</accession>
<comment type="caution">
    <text evidence="5">The sequence shown here is derived from an EMBL/GenBank/DDBJ whole genome shotgun (WGS) entry which is preliminary data.</text>
</comment>
<evidence type="ECO:0000256" key="3">
    <source>
        <dbReference type="ARBA" id="ARBA00024227"/>
    </source>
</evidence>
<sequence>MTSPWAELDRPPLRAEPLRRALVRDGEMWTDIQVVGSTGSTNTDLAELARSGAAEGSVLVAEEQTRGRGRLDRGWVAPPRAALMLSVLVRPAAVPPERRGWLPLLAGVAMVRALRRVAEVRAVLKWPNDIMLNGRKLAGILAEQSAGAVVIGLGLNVHTRAEELPAPTATSLAAESAPVTDRDPLLRAYLRAFAELYLPLRAVDGDAELSGLLAEYRELCDTIGREVRVMLPGGGELTGTAAEVDTTGRLVVRGPSGERALSAGDVVHVRGSRDDSPRRADT</sequence>
<gene>
    <name evidence="5" type="ORF">CLV72_10116</name>
</gene>
<dbReference type="GO" id="GO:0005737">
    <property type="term" value="C:cytoplasm"/>
    <property type="evidence" value="ECO:0007669"/>
    <property type="project" value="TreeGrafter"/>
</dbReference>
<keyword evidence="2" id="KW-0092">Biotin</keyword>
<dbReference type="AlphaFoldDB" id="A0A2T0QBV2"/>
<dbReference type="NCBIfam" id="TIGR00121">
    <property type="entry name" value="birA_ligase"/>
    <property type="match status" value="1"/>
</dbReference>
<protein>
    <recommendedName>
        <fullName evidence="3">biotin--[biotin carboxyl-carrier protein] ligase</fullName>
        <ecNumber evidence="3">6.3.4.15</ecNumber>
    </recommendedName>
</protein>
<keyword evidence="1 5" id="KW-0436">Ligase</keyword>
<dbReference type="EC" id="6.3.4.15" evidence="3"/>
<dbReference type="RefSeq" id="WP_106237095.1">
    <property type="nucleotide sequence ID" value="NZ_PVZC01000001.1"/>
</dbReference>
<evidence type="ECO:0000256" key="2">
    <source>
        <dbReference type="ARBA" id="ARBA00023267"/>
    </source>
</evidence>